<organism evidence="1 2">
    <name type="scientific">Blastomyces percursus</name>
    <dbReference type="NCBI Taxonomy" id="1658174"/>
    <lineage>
        <taxon>Eukaryota</taxon>
        <taxon>Fungi</taxon>
        <taxon>Dikarya</taxon>
        <taxon>Ascomycota</taxon>
        <taxon>Pezizomycotina</taxon>
        <taxon>Eurotiomycetes</taxon>
        <taxon>Eurotiomycetidae</taxon>
        <taxon>Onygenales</taxon>
        <taxon>Ajellomycetaceae</taxon>
        <taxon>Blastomyces</taxon>
    </lineage>
</organism>
<reference evidence="1 2" key="1">
    <citation type="submission" date="2015-08" db="EMBL/GenBank/DDBJ databases">
        <title>Emmonsia species relationships and genome sequence.</title>
        <authorList>
            <person name="Cuomo C.A."/>
            <person name="Schwartz I.S."/>
            <person name="Kenyon C."/>
            <person name="De Hoog G.S."/>
            <person name="Govender N.P."/>
            <person name="Botha A."/>
            <person name="Moreno L."/>
            <person name="De Vries M."/>
            <person name="Munoz J.F."/>
            <person name="Stielow J.B."/>
        </authorList>
    </citation>
    <scope>NUCLEOTIDE SEQUENCE [LARGE SCALE GENOMIC DNA]</scope>
    <source>
        <strain evidence="1 2">EI222</strain>
    </source>
</reference>
<accession>A0A1J9QAV6</accession>
<evidence type="ECO:0000313" key="1">
    <source>
        <dbReference type="EMBL" id="OJD25186.1"/>
    </source>
</evidence>
<name>A0A1J9QAV6_9EURO</name>
<proteinExistence type="predicted"/>
<protein>
    <submittedName>
        <fullName evidence="1">Uncharacterized protein</fullName>
    </submittedName>
</protein>
<dbReference type="VEuPathDB" id="FungiDB:ACJ73_03446"/>
<dbReference type="EMBL" id="LGTZ01000417">
    <property type="protein sequence ID" value="OJD25186.1"/>
    <property type="molecule type" value="Genomic_DNA"/>
</dbReference>
<dbReference type="AlphaFoldDB" id="A0A1J9QAV6"/>
<evidence type="ECO:0000313" key="2">
    <source>
        <dbReference type="Proteomes" id="UP000242791"/>
    </source>
</evidence>
<dbReference type="OrthoDB" id="4227269at2759"/>
<keyword evidence="2" id="KW-1185">Reference proteome</keyword>
<comment type="caution">
    <text evidence="1">The sequence shown here is derived from an EMBL/GenBank/DDBJ whole genome shotgun (WGS) entry which is preliminary data.</text>
</comment>
<gene>
    <name evidence="1" type="ORF">ACJ73_03446</name>
</gene>
<dbReference type="Proteomes" id="UP000242791">
    <property type="component" value="Unassembled WGS sequence"/>
</dbReference>
<sequence>MQCKCLTKSGLLERSLMKQNQSTIASDPVLDSTSHADFSVLISFLKIGEFTPQLIASRKRHHHLEKEPPPTAPNRGITFSLEGLVTHEEHEKEVLFCGYIYLLAYGHCVKS</sequence>